<proteinExistence type="predicted"/>
<accession>A0A1Y2JNV5</accession>
<dbReference type="EMBL" id="NAFL01000248">
    <property type="protein sequence ID" value="OSJ32552.1"/>
    <property type="molecule type" value="Genomic_DNA"/>
</dbReference>
<reference evidence="1 2" key="1">
    <citation type="submission" date="2017-03" db="EMBL/GenBank/DDBJ databases">
        <title>Whole genome sequences of fourteen strains of Bradyrhizobium canariense and one strain of Bradyrhizobium japonicum isolated from Lupinus (Papilionoideae: Genisteae) species in Algeria.</title>
        <authorList>
            <person name="Crovadore J."/>
            <person name="Chekireb D."/>
            <person name="Brachmann A."/>
            <person name="Chablais R."/>
            <person name="Cochard B."/>
            <person name="Lefort F."/>
        </authorList>
    </citation>
    <scope>NUCLEOTIDE SEQUENCE [LARGE SCALE GENOMIC DNA]</scope>
    <source>
        <strain evidence="1 2">UBMA197</strain>
    </source>
</reference>
<gene>
    <name evidence="1" type="ORF">BSZ19_18550</name>
</gene>
<dbReference type="AlphaFoldDB" id="A0A1Y2JNV5"/>
<organism evidence="1 2">
    <name type="scientific">Bradyrhizobium japonicum</name>
    <dbReference type="NCBI Taxonomy" id="375"/>
    <lineage>
        <taxon>Bacteria</taxon>
        <taxon>Pseudomonadati</taxon>
        <taxon>Pseudomonadota</taxon>
        <taxon>Alphaproteobacteria</taxon>
        <taxon>Hyphomicrobiales</taxon>
        <taxon>Nitrobacteraceae</taxon>
        <taxon>Bradyrhizobium</taxon>
    </lineage>
</organism>
<evidence type="ECO:0000313" key="1">
    <source>
        <dbReference type="EMBL" id="OSJ32552.1"/>
    </source>
</evidence>
<sequence>MTVIKLDDHRKPKPTVVHNDRRITVLRSEYVVRRTSWEGNKNGGWFSVRDAHDSMLFVRAGDLPDKQIADLVMAWLDGRAVGRKQVLAAKCYTGDIV</sequence>
<dbReference type="Proteomes" id="UP000193335">
    <property type="component" value="Unassembled WGS sequence"/>
</dbReference>
<dbReference type="RefSeq" id="WP_085401166.1">
    <property type="nucleotide sequence ID" value="NZ_NAFL01000248.1"/>
</dbReference>
<comment type="caution">
    <text evidence="1">The sequence shown here is derived from an EMBL/GenBank/DDBJ whole genome shotgun (WGS) entry which is preliminary data.</text>
</comment>
<protein>
    <submittedName>
        <fullName evidence="1">Uncharacterized protein</fullName>
    </submittedName>
</protein>
<name>A0A1Y2JNV5_BRAJP</name>
<evidence type="ECO:0000313" key="2">
    <source>
        <dbReference type="Proteomes" id="UP000193335"/>
    </source>
</evidence>